<reference evidence="1 2" key="1">
    <citation type="journal article" date="2015" name="Genome Announc.">
        <title>Complete genome sequence of Martelella endophytica YC6887, which has antifungal activity associated with a halophyte.</title>
        <authorList>
            <person name="Khan A."/>
            <person name="Khan H."/>
            <person name="Chung E.J."/>
            <person name="Hossain M.T."/>
            <person name="Chung Y.R."/>
        </authorList>
    </citation>
    <scope>NUCLEOTIDE SEQUENCE [LARGE SCALE GENOMIC DNA]</scope>
    <source>
        <strain evidence="1">YC6887</strain>
    </source>
</reference>
<dbReference type="EMBL" id="CP010803">
    <property type="protein sequence ID" value="AJY47063.1"/>
    <property type="molecule type" value="Genomic_DNA"/>
</dbReference>
<sequence length="101" mass="11487">MPHIEIRYVVFRQNVQLIWRIVQDGRNVQIGSGGCKLWPLESIKTWSASNYDCTGSYLGHADLVRRDFLGFDSITTDAEAVTDALPSFSLGMPQNVWHIFE</sequence>
<protein>
    <submittedName>
        <fullName evidence="1">Uncharacterized protein</fullName>
    </submittedName>
</protein>
<evidence type="ECO:0000313" key="1">
    <source>
        <dbReference type="EMBL" id="AJY47063.1"/>
    </source>
</evidence>
<dbReference type="AlphaFoldDB" id="A0A0D5LUM9"/>
<keyword evidence="2" id="KW-1185">Reference proteome</keyword>
<dbReference type="KEGG" id="mey:TM49_17510"/>
<evidence type="ECO:0000313" key="2">
    <source>
        <dbReference type="Proteomes" id="UP000032611"/>
    </source>
</evidence>
<proteinExistence type="predicted"/>
<accession>A0A0D5LUM9</accession>
<dbReference type="HOGENOM" id="CLU_2288129_0_0_5"/>
<gene>
    <name evidence="1" type="ORF">TM49_17510</name>
</gene>
<organism evidence="1 2">
    <name type="scientific">Martelella endophytica</name>
    <dbReference type="NCBI Taxonomy" id="1486262"/>
    <lineage>
        <taxon>Bacteria</taxon>
        <taxon>Pseudomonadati</taxon>
        <taxon>Pseudomonadota</taxon>
        <taxon>Alphaproteobacteria</taxon>
        <taxon>Hyphomicrobiales</taxon>
        <taxon>Aurantimonadaceae</taxon>
        <taxon>Martelella</taxon>
    </lineage>
</organism>
<dbReference type="Proteomes" id="UP000032611">
    <property type="component" value="Chromosome"/>
</dbReference>
<name>A0A0D5LUM9_MAREN</name>